<dbReference type="Proteomes" id="UP000601736">
    <property type="component" value="Unassembled WGS sequence"/>
</dbReference>
<proteinExistence type="predicted"/>
<evidence type="ECO:0000313" key="1">
    <source>
        <dbReference type="EMBL" id="CAE6486248.1"/>
    </source>
</evidence>
<gene>
    <name evidence="1" type="ORF">NMYAN_10376</name>
</gene>
<sequence length="33" mass="3839">MLWIKCIRHLAATQFDHNSVNLSKSLLNSQTRL</sequence>
<comment type="caution">
    <text evidence="1">The sequence shown here is derived from an EMBL/GenBank/DDBJ whole genome shotgun (WGS) entry which is preliminary data.</text>
</comment>
<name>A0A8H8YXN0_9PROT</name>
<evidence type="ECO:0000313" key="2">
    <source>
        <dbReference type="Proteomes" id="UP000601736"/>
    </source>
</evidence>
<dbReference type="AlphaFoldDB" id="A0A8H8YXN0"/>
<organism evidence="1 2">
    <name type="scientific">Nitrosomonas nitrosa</name>
    <dbReference type="NCBI Taxonomy" id="52442"/>
    <lineage>
        <taxon>Bacteria</taxon>
        <taxon>Pseudomonadati</taxon>
        <taxon>Pseudomonadota</taxon>
        <taxon>Betaproteobacteria</taxon>
        <taxon>Nitrosomonadales</taxon>
        <taxon>Nitrosomonadaceae</taxon>
        <taxon>Nitrosomonas</taxon>
    </lineage>
</organism>
<protein>
    <submittedName>
        <fullName evidence="1">Uncharacterized protein</fullName>
    </submittedName>
</protein>
<accession>A0A8H8YXN0</accession>
<dbReference type="EMBL" id="CAJNAP010000001">
    <property type="protein sequence ID" value="CAE6486248.1"/>
    <property type="molecule type" value="Genomic_DNA"/>
</dbReference>
<reference evidence="1" key="1">
    <citation type="submission" date="2021-02" db="EMBL/GenBank/DDBJ databases">
        <authorList>
            <person name="Han P."/>
        </authorList>
    </citation>
    <scope>NUCLEOTIDE SEQUENCE</scope>
    <source>
        <strain evidence="1">Nitrosomonas nitrosa 18-3D</strain>
    </source>
</reference>